<feature type="compositionally biased region" description="Basic and acidic residues" evidence="1">
    <location>
        <begin position="67"/>
        <end position="77"/>
    </location>
</feature>
<name>A0A2A6D190_PRIPA</name>
<evidence type="ECO:0000256" key="1">
    <source>
        <dbReference type="SAM" id="MobiDB-lite"/>
    </source>
</evidence>
<reference evidence="2" key="2">
    <citation type="submission" date="2022-06" db="UniProtKB">
        <authorList>
            <consortium name="EnsemblMetazoa"/>
        </authorList>
    </citation>
    <scope>IDENTIFICATION</scope>
    <source>
        <strain evidence="2">PS312</strain>
    </source>
</reference>
<dbReference type="AlphaFoldDB" id="A0A2A6D190"/>
<protein>
    <submittedName>
        <fullName evidence="2">Uncharacterized protein</fullName>
    </submittedName>
</protein>
<feature type="compositionally biased region" description="Basic and acidic residues" evidence="1">
    <location>
        <begin position="17"/>
        <end position="26"/>
    </location>
</feature>
<dbReference type="Proteomes" id="UP000005239">
    <property type="component" value="Unassembled WGS sequence"/>
</dbReference>
<sequence length="89" mass="10210">MRGGSGSVGGEQLEETETSRATETRRIEKMMTILGRWEMEEWTDQRKSSSLAFPLVLPRIDHLAEVEGMKEVQKGSKEEEDDRIDGRDR</sequence>
<keyword evidence="3" id="KW-1185">Reference proteome</keyword>
<dbReference type="EnsemblMetazoa" id="PPA45192.1">
    <property type="protein sequence ID" value="PPA45192.1"/>
    <property type="gene ID" value="WBGene00283561"/>
</dbReference>
<accession>A0A8R1V3W3</accession>
<gene>
    <name evidence="2" type="primary">WBGene00283561</name>
</gene>
<evidence type="ECO:0000313" key="3">
    <source>
        <dbReference type="Proteomes" id="UP000005239"/>
    </source>
</evidence>
<proteinExistence type="predicted"/>
<reference evidence="3" key="1">
    <citation type="journal article" date="2008" name="Nat. Genet.">
        <title>The Pristionchus pacificus genome provides a unique perspective on nematode lifestyle and parasitism.</title>
        <authorList>
            <person name="Dieterich C."/>
            <person name="Clifton S.W."/>
            <person name="Schuster L.N."/>
            <person name="Chinwalla A."/>
            <person name="Delehaunty K."/>
            <person name="Dinkelacker I."/>
            <person name="Fulton L."/>
            <person name="Fulton R."/>
            <person name="Godfrey J."/>
            <person name="Minx P."/>
            <person name="Mitreva M."/>
            <person name="Roeseler W."/>
            <person name="Tian H."/>
            <person name="Witte H."/>
            <person name="Yang S.P."/>
            <person name="Wilson R.K."/>
            <person name="Sommer R.J."/>
        </authorList>
    </citation>
    <scope>NUCLEOTIDE SEQUENCE [LARGE SCALE GENOMIC DNA]</scope>
    <source>
        <strain evidence="3">PS312</strain>
    </source>
</reference>
<accession>A0A2A6D190</accession>
<organism evidence="2 3">
    <name type="scientific">Pristionchus pacificus</name>
    <name type="common">Parasitic nematode worm</name>
    <dbReference type="NCBI Taxonomy" id="54126"/>
    <lineage>
        <taxon>Eukaryota</taxon>
        <taxon>Metazoa</taxon>
        <taxon>Ecdysozoa</taxon>
        <taxon>Nematoda</taxon>
        <taxon>Chromadorea</taxon>
        <taxon>Rhabditida</taxon>
        <taxon>Rhabditina</taxon>
        <taxon>Diplogasteromorpha</taxon>
        <taxon>Diplogasteroidea</taxon>
        <taxon>Neodiplogasteridae</taxon>
        <taxon>Pristionchus</taxon>
    </lineage>
</organism>
<feature type="region of interest" description="Disordered" evidence="1">
    <location>
        <begin position="67"/>
        <end position="89"/>
    </location>
</feature>
<feature type="region of interest" description="Disordered" evidence="1">
    <location>
        <begin position="1"/>
        <end position="26"/>
    </location>
</feature>
<evidence type="ECO:0000313" key="2">
    <source>
        <dbReference type="EnsemblMetazoa" id="PPA45192.1"/>
    </source>
</evidence>